<dbReference type="Proteomes" id="UP000815325">
    <property type="component" value="Unassembled WGS sequence"/>
</dbReference>
<organism evidence="2 3">
    <name type="scientific">Dunaliella salina</name>
    <name type="common">Green alga</name>
    <name type="synonym">Protococcus salinus</name>
    <dbReference type="NCBI Taxonomy" id="3046"/>
    <lineage>
        <taxon>Eukaryota</taxon>
        <taxon>Viridiplantae</taxon>
        <taxon>Chlorophyta</taxon>
        <taxon>core chlorophytes</taxon>
        <taxon>Chlorophyceae</taxon>
        <taxon>CS clade</taxon>
        <taxon>Chlamydomonadales</taxon>
        <taxon>Dunaliellaceae</taxon>
        <taxon>Dunaliella</taxon>
    </lineage>
</organism>
<evidence type="ECO:0000313" key="3">
    <source>
        <dbReference type="Proteomes" id="UP000815325"/>
    </source>
</evidence>
<gene>
    <name evidence="2" type="ORF">DUNSADRAFT_9945</name>
</gene>
<dbReference type="PANTHER" id="PTHR46361">
    <property type="entry name" value="ELECTRON CARRIER/ PROTEIN DISULFIDE OXIDOREDUCTASE"/>
    <property type="match status" value="1"/>
</dbReference>
<protein>
    <recommendedName>
        <fullName evidence="1">DUF547 domain-containing protein</fullName>
    </recommendedName>
</protein>
<dbReference type="PANTHER" id="PTHR46361:SF3">
    <property type="entry name" value="ELECTRON CARRIER_ PROTEIN DISULFIDE OXIDOREDUCTASE"/>
    <property type="match status" value="1"/>
</dbReference>
<name>A0ABQ7GGF3_DUNSA</name>
<reference evidence="2" key="1">
    <citation type="submission" date="2017-08" db="EMBL/GenBank/DDBJ databases">
        <authorList>
            <person name="Polle J.E."/>
            <person name="Barry K."/>
            <person name="Cushman J."/>
            <person name="Schmutz J."/>
            <person name="Tran D."/>
            <person name="Hathwaick L.T."/>
            <person name="Yim W.C."/>
            <person name="Jenkins J."/>
            <person name="Mckie-Krisberg Z.M."/>
            <person name="Prochnik S."/>
            <person name="Lindquist E."/>
            <person name="Dockter R.B."/>
            <person name="Adam C."/>
            <person name="Molina H."/>
            <person name="Bunkerborg J."/>
            <person name="Jin E."/>
            <person name="Buchheim M."/>
            <person name="Magnuson J."/>
        </authorList>
    </citation>
    <scope>NUCLEOTIDE SEQUENCE</scope>
    <source>
        <strain evidence="2">CCAP 19/18</strain>
    </source>
</reference>
<proteinExistence type="predicted"/>
<feature type="domain" description="DUF547" evidence="1">
    <location>
        <begin position="201"/>
        <end position="269"/>
    </location>
</feature>
<keyword evidence="3" id="KW-1185">Reference proteome</keyword>
<dbReference type="InterPro" id="IPR006869">
    <property type="entry name" value="DUF547"/>
</dbReference>
<accession>A0ABQ7GGF3</accession>
<sequence>MQCVREAAGRVKAASQASGAVASAAMAVPQELRDLANRAATPVPEGGLPRRSQHIGPRTLPAFYGKDLLEWLRGKQQQQQPEAQAQALLQAVLITPAAPYNAAQSAREASPMPFKASELYCLVQEAPPPAKGQPLNSHIWWTGPARPAVQVAEELRALILRLYDAHLSADGKSVSYKDMKVSPLFKEYTKATAELQRVDLSPLSRQELLAFGINLYNALIVHATVVVGAPSSTLERSEFFSKNAAYVIGGHTYASDDIENGILRCNRPAASNLFVLVGLPGVASGQFKSSDPRSKKVRGECCD</sequence>
<evidence type="ECO:0000259" key="1">
    <source>
        <dbReference type="Pfam" id="PF04784"/>
    </source>
</evidence>
<evidence type="ECO:0000313" key="2">
    <source>
        <dbReference type="EMBL" id="KAF5833674.1"/>
    </source>
</evidence>
<comment type="caution">
    <text evidence="2">The sequence shown here is derived from an EMBL/GenBank/DDBJ whole genome shotgun (WGS) entry which is preliminary data.</text>
</comment>
<dbReference type="EMBL" id="MU069797">
    <property type="protein sequence ID" value="KAF5833674.1"/>
    <property type="molecule type" value="Genomic_DNA"/>
</dbReference>
<dbReference type="Pfam" id="PF04784">
    <property type="entry name" value="DUF547"/>
    <property type="match status" value="1"/>
</dbReference>